<dbReference type="AlphaFoldDB" id="A0A2D3V1H7"/>
<dbReference type="Proteomes" id="UP000225277">
    <property type="component" value="Unassembled WGS sequence"/>
</dbReference>
<accession>A0A2D3V1H7</accession>
<organism evidence="1 2">
    <name type="scientific">Ramularia collo-cygni</name>
    <dbReference type="NCBI Taxonomy" id="112498"/>
    <lineage>
        <taxon>Eukaryota</taxon>
        <taxon>Fungi</taxon>
        <taxon>Dikarya</taxon>
        <taxon>Ascomycota</taxon>
        <taxon>Pezizomycotina</taxon>
        <taxon>Dothideomycetes</taxon>
        <taxon>Dothideomycetidae</taxon>
        <taxon>Mycosphaerellales</taxon>
        <taxon>Mycosphaerellaceae</taxon>
        <taxon>Ramularia</taxon>
    </lineage>
</organism>
<name>A0A2D3V1H7_9PEZI</name>
<dbReference type="EMBL" id="FJUY01000011">
    <property type="protein sequence ID" value="CZT21658.1"/>
    <property type="molecule type" value="Genomic_DNA"/>
</dbReference>
<evidence type="ECO:0000313" key="1">
    <source>
        <dbReference type="EMBL" id="CZT21658.1"/>
    </source>
</evidence>
<evidence type="ECO:0000313" key="2">
    <source>
        <dbReference type="Proteomes" id="UP000225277"/>
    </source>
</evidence>
<gene>
    <name evidence="1" type="ORF">RCC_07523</name>
</gene>
<dbReference type="RefSeq" id="XP_023628547.1">
    <property type="nucleotide sequence ID" value="XM_023772779.1"/>
</dbReference>
<sequence>MFPGNTICGRMLEFCKYPSPLPKKYCNSKHLKLIEPVVYDDATGVCSLAKLEAKLFSLVLAVDKDPEATRLILDCDGVAPKNMASLKLQALYLSGLKKEEWKCSGNAVKKNIEFDDKVFKLETQCNATPEDRFDDIEKQFEKACNRIGERQDQKPEFFS</sequence>
<protein>
    <submittedName>
        <fullName evidence="1">Uncharacterized protein</fullName>
    </submittedName>
</protein>
<keyword evidence="2" id="KW-1185">Reference proteome</keyword>
<dbReference type="GeneID" id="35602638"/>
<proteinExistence type="predicted"/>
<reference evidence="1 2" key="1">
    <citation type="submission" date="2016-03" db="EMBL/GenBank/DDBJ databases">
        <authorList>
            <person name="Ploux O."/>
        </authorList>
    </citation>
    <scope>NUCLEOTIDE SEQUENCE [LARGE SCALE GENOMIC DNA]</scope>
    <source>
        <strain evidence="1 2">URUG2</strain>
    </source>
</reference>